<protein>
    <submittedName>
        <fullName evidence="5">Response regulator</fullName>
    </submittedName>
</protein>
<comment type="caution">
    <text evidence="5">The sequence shown here is derived from an EMBL/GenBank/DDBJ whole genome shotgun (WGS) entry which is preliminary data.</text>
</comment>
<dbReference type="SUPFAM" id="SSF46894">
    <property type="entry name" value="C-terminal effector domain of the bipartite response regulators"/>
    <property type="match status" value="1"/>
</dbReference>
<dbReference type="SMART" id="SM00421">
    <property type="entry name" value="HTH_LUXR"/>
    <property type="match status" value="1"/>
</dbReference>
<dbReference type="PRINTS" id="PR00038">
    <property type="entry name" value="HTHLUXR"/>
</dbReference>
<feature type="domain" description="Response regulatory" evidence="4">
    <location>
        <begin position="12"/>
        <end position="126"/>
    </location>
</feature>
<reference evidence="5 6" key="1">
    <citation type="submission" date="2023-06" db="EMBL/GenBank/DDBJ databases">
        <title>Roseiconus lacunae JC819 isolated from Gulf of Mannar region, Tamil Nadu.</title>
        <authorList>
            <person name="Pk S."/>
            <person name="Ch S."/>
            <person name="Ch V.R."/>
        </authorList>
    </citation>
    <scope>NUCLEOTIDE SEQUENCE [LARGE SCALE GENOMIC DNA]</scope>
    <source>
        <strain evidence="5 6">JC819</strain>
    </source>
</reference>
<dbReference type="InterPro" id="IPR011006">
    <property type="entry name" value="CheY-like_superfamily"/>
</dbReference>
<evidence type="ECO:0000259" key="3">
    <source>
        <dbReference type="PROSITE" id="PS50043"/>
    </source>
</evidence>
<organism evidence="5 6">
    <name type="scientific">Roseiconus lacunae</name>
    <dbReference type="NCBI Taxonomy" id="2605694"/>
    <lineage>
        <taxon>Bacteria</taxon>
        <taxon>Pseudomonadati</taxon>
        <taxon>Planctomycetota</taxon>
        <taxon>Planctomycetia</taxon>
        <taxon>Pirellulales</taxon>
        <taxon>Pirellulaceae</taxon>
        <taxon>Roseiconus</taxon>
    </lineage>
</organism>
<dbReference type="Gene3D" id="3.40.50.2300">
    <property type="match status" value="1"/>
</dbReference>
<gene>
    <name evidence="5" type="ORF">QTN89_12225</name>
</gene>
<feature type="domain" description="HTH luxR-type" evidence="3">
    <location>
        <begin position="142"/>
        <end position="207"/>
    </location>
</feature>
<dbReference type="RefSeq" id="WP_160149369.1">
    <property type="nucleotide sequence ID" value="NZ_JAJMQV010000085.1"/>
</dbReference>
<dbReference type="SMART" id="SM00448">
    <property type="entry name" value="REC"/>
    <property type="match status" value="1"/>
</dbReference>
<dbReference type="InterPro" id="IPR000792">
    <property type="entry name" value="Tscrpt_reg_LuxR_C"/>
</dbReference>
<dbReference type="InterPro" id="IPR016032">
    <property type="entry name" value="Sig_transdc_resp-reg_C-effctor"/>
</dbReference>
<dbReference type="EMBL" id="JASZZN010000007">
    <property type="protein sequence ID" value="MDM4016199.1"/>
    <property type="molecule type" value="Genomic_DNA"/>
</dbReference>
<dbReference type="InterPro" id="IPR039420">
    <property type="entry name" value="WalR-like"/>
</dbReference>
<dbReference type="InterPro" id="IPR036388">
    <property type="entry name" value="WH-like_DNA-bd_sf"/>
</dbReference>
<dbReference type="PANTHER" id="PTHR43214">
    <property type="entry name" value="TWO-COMPONENT RESPONSE REGULATOR"/>
    <property type="match status" value="1"/>
</dbReference>
<keyword evidence="2" id="KW-0597">Phosphoprotein</keyword>
<feature type="modified residue" description="4-aspartylphosphate" evidence="2">
    <location>
        <position position="61"/>
    </location>
</feature>
<dbReference type="PROSITE" id="PS50043">
    <property type="entry name" value="HTH_LUXR_2"/>
    <property type="match status" value="1"/>
</dbReference>
<evidence type="ECO:0000256" key="1">
    <source>
        <dbReference type="ARBA" id="ARBA00023125"/>
    </source>
</evidence>
<dbReference type="SUPFAM" id="SSF52172">
    <property type="entry name" value="CheY-like"/>
    <property type="match status" value="1"/>
</dbReference>
<dbReference type="Gene3D" id="1.10.10.10">
    <property type="entry name" value="Winged helix-like DNA-binding domain superfamily/Winged helix DNA-binding domain"/>
    <property type="match status" value="1"/>
</dbReference>
<evidence type="ECO:0000313" key="6">
    <source>
        <dbReference type="Proteomes" id="UP001239462"/>
    </source>
</evidence>
<dbReference type="Pfam" id="PF00072">
    <property type="entry name" value="Response_reg"/>
    <property type="match status" value="1"/>
</dbReference>
<sequence>MNEFTERAQPKSLYIVDDEREFLTSLAMSLREFGYQPVTFDHPKKLLEAAKADEVGCVISDLRMPEMGGVELIRRLTASDSCLSVILLTAFADVQTAVDAMKLGAVSVVEKPFHLQQLADEIELAMQRSEEDQQRSSKIAEAERLLGQLTSEESAVLDLATKGFPNREISRQLSISPRTVDRRRQSALRKLQADSVADFAILRTRLDTK</sequence>
<dbReference type="PANTHER" id="PTHR43214:SF44">
    <property type="entry name" value="TWO-COMPONENT RESPONSE REGULATOR"/>
    <property type="match status" value="1"/>
</dbReference>
<keyword evidence="6" id="KW-1185">Reference proteome</keyword>
<dbReference type="InterPro" id="IPR001789">
    <property type="entry name" value="Sig_transdc_resp-reg_receiver"/>
</dbReference>
<proteinExistence type="predicted"/>
<evidence type="ECO:0000259" key="4">
    <source>
        <dbReference type="PROSITE" id="PS50110"/>
    </source>
</evidence>
<dbReference type="Pfam" id="PF00196">
    <property type="entry name" value="GerE"/>
    <property type="match status" value="1"/>
</dbReference>
<name>A0ABT7PI70_9BACT</name>
<evidence type="ECO:0000313" key="5">
    <source>
        <dbReference type="EMBL" id="MDM4016199.1"/>
    </source>
</evidence>
<dbReference type="Proteomes" id="UP001239462">
    <property type="component" value="Unassembled WGS sequence"/>
</dbReference>
<keyword evidence="1" id="KW-0238">DNA-binding</keyword>
<accession>A0ABT7PI70</accession>
<dbReference type="PROSITE" id="PS00622">
    <property type="entry name" value="HTH_LUXR_1"/>
    <property type="match status" value="1"/>
</dbReference>
<evidence type="ECO:0000256" key="2">
    <source>
        <dbReference type="PROSITE-ProRule" id="PRU00169"/>
    </source>
</evidence>
<dbReference type="PROSITE" id="PS50110">
    <property type="entry name" value="RESPONSE_REGULATORY"/>
    <property type="match status" value="1"/>
</dbReference>